<keyword evidence="3" id="KW-1185">Reference proteome</keyword>
<reference evidence="2 4" key="1">
    <citation type="submission" date="2020-01" db="EMBL/GenBank/DDBJ databases">
        <authorList>
            <consortium name="DOE Joint Genome Institute"/>
            <person name="Haridas S."/>
            <person name="Albert R."/>
            <person name="Binder M."/>
            <person name="Bloem J."/>
            <person name="Labutti K."/>
            <person name="Salamov A."/>
            <person name="Andreopoulos B."/>
            <person name="Baker S.E."/>
            <person name="Barry K."/>
            <person name="Bills G."/>
            <person name="Bluhm B.H."/>
            <person name="Cannon C."/>
            <person name="Castanera R."/>
            <person name="Culley D.E."/>
            <person name="Daum C."/>
            <person name="Ezra D."/>
            <person name="Gonzalez J.B."/>
            <person name="Henrissat B."/>
            <person name="Kuo A."/>
            <person name="Liang C."/>
            <person name="Lipzen A."/>
            <person name="Lutzoni F."/>
            <person name="Magnuson J."/>
            <person name="Mondo S."/>
            <person name="Nolan M."/>
            <person name="Ohm R."/>
            <person name="Pangilinan J."/>
            <person name="Park H.-J."/>
            <person name="Ramirez L."/>
            <person name="Alfaro M."/>
            <person name="Sun H."/>
            <person name="Tritt A."/>
            <person name="Yoshinaga Y."/>
            <person name="Zwiers L.-H."/>
            <person name="Turgeon B.G."/>
            <person name="Goodwin S.B."/>
            <person name="Spatafora J.W."/>
            <person name="Crous P.W."/>
            <person name="Grigoriev I.V."/>
        </authorList>
    </citation>
    <scope>NUCLEOTIDE SEQUENCE</scope>
    <source>
        <strain evidence="2 4">CBS 781.70</strain>
    </source>
</reference>
<feature type="compositionally biased region" description="Pro residues" evidence="1">
    <location>
        <begin position="15"/>
        <end position="31"/>
    </location>
</feature>
<protein>
    <submittedName>
        <fullName evidence="2 4">Uncharacterized protein</fullName>
    </submittedName>
</protein>
<gene>
    <name evidence="2 4" type="ORF">P152DRAFT_453561</name>
</gene>
<evidence type="ECO:0000313" key="3">
    <source>
        <dbReference type="Proteomes" id="UP000504638"/>
    </source>
</evidence>
<feature type="compositionally biased region" description="Low complexity" evidence="1">
    <location>
        <begin position="51"/>
        <end position="62"/>
    </location>
</feature>
<organism evidence="2">
    <name type="scientific">Eremomyces bilateralis CBS 781.70</name>
    <dbReference type="NCBI Taxonomy" id="1392243"/>
    <lineage>
        <taxon>Eukaryota</taxon>
        <taxon>Fungi</taxon>
        <taxon>Dikarya</taxon>
        <taxon>Ascomycota</taxon>
        <taxon>Pezizomycotina</taxon>
        <taxon>Dothideomycetes</taxon>
        <taxon>Dothideomycetes incertae sedis</taxon>
        <taxon>Eremomycetales</taxon>
        <taxon>Eremomycetaceae</taxon>
        <taxon>Eremomyces</taxon>
    </lineage>
</organism>
<name>A0A6G1GFU2_9PEZI</name>
<reference evidence="4" key="3">
    <citation type="submission" date="2025-04" db="UniProtKB">
        <authorList>
            <consortium name="RefSeq"/>
        </authorList>
    </citation>
    <scope>IDENTIFICATION</scope>
    <source>
        <strain evidence="4">CBS 781.70</strain>
    </source>
</reference>
<sequence>MHKPSPISNTTDTGIPPPSFPQVTPSTPPRPGLSAAAPDPSDLTPPTSLGPSSHPPSASTSSLTIGLKNANGKRTHSRTDLDIMGPPAEPPGPSTSISTPAPTSASAQTGTKRAHPDFAAIHGHRLSTSLDFRPSTPNHAGIVPEGNTFVHKPSGYVWPAEGYEESPGYSWTNEKALEEYARAMDSLVHVEMIEARFGDPLLAKRRKEKQLQQPQQADEAMK</sequence>
<dbReference type="EMBL" id="ML975149">
    <property type="protein sequence ID" value="KAF1816957.1"/>
    <property type="molecule type" value="Genomic_DNA"/>
</dbReference>
<dbReference type="GeneID" id="54418967"/>
<feature type="compositionally biased region" description="Low complexity" evidence="1">
    <location>
        <begin position="94"/>
        <end position="111"/>
    </location>
</feature>
<proteinExistence type="predicted"/>
<feature type="region of interest" description="Disordered" evidence="1">
    <location>
        <begin position="1"/>
        <end position="113"/>
    </location>
</feature>
<reference evidence="4" key="2">
    <citation type="submission" date="2020-04" db="EMBL/GenBank/DDBJ databases">
        <authorList>
            <consortium name="NCBI Genome Project"/>
        </authorList>
    </citation>
    <scope>NUCLEOTIDE SEQUENCE</scope>
    <source>
        <strain evidence="4">CBS 781.70</strain>
    </source>
</reference>
<dbReference type="OrthoDB" id="5377039at2759"/>
<dbReference type="Proteomes" id="UP000504638">
    <property type="component" value="Unplaced"/>
</dbReference>
<dbReference type="AlphaFoldDB" id="A0A6G1GFU2"/>
<dbReference type="RefSeq" id="XP_033538588.1">
    <property type="nucleotide sequence ID" value="XM_033678397.1"/>
</dbReference>
<evidence type="ECO:0000256" key="1">
    <source>
        <dbReference type="SAM" id="MobiDB-lite"/>
    </source>
</evidence>
<evidence type="ECO:0000313" key="2">
    <source>
        <dbReference type="EMBL" id="KAF1816957.1"/>
    </source>
</evidence>
<accession>A0A6G1GFU2</accession>
<feature type="compositionally biased region" description="Polar residues" evidence="1">
    <location>
        <begin position="1"/>
        <end position="13"/>
    </location>
</feature>
<evidence type="ECO:0000313" key="4">
    <source>
        <dbReference type="RefSeq" id="XP_033538588.1"/>
    </source>
</evidence>